<dbReference type="AlphaFoldDB" id="A0AAV9QJ48"/>
<sequence>MPAASTKKRPAASAAPSEKPSKRRSRRSPSPEVGAMSDSELTNDRPYEAVNHAARSFSPQDYVFKLTIKDKTIVNINLEHVLDQVSGFPRTNQQIPSVILGNGPVNEDIAPVADEPKSMNAMRGWKDLPYELRLRIYRLTFRGDAAVDFPTRRNLSRSAHVLRTCKQIYREGSEILYSENSFHFDRILIHRGNFWQEKWSEIAYKDARRFFETIGSSNISHLKYLSFNFADGTQGGNPGVVLHDRKYINDTNLMHVFKMVAQNTTLHKLSVCFAGRGFLKNTDRHFWQHFTCIRCRHLEFFNYFRGEENKAKLSVRKQLREIMQAKFDKDLEFDRAEKKKNKVPMVYEDDQGGHDPRVVRIVD</sequence>
<name>A0AAV9QJ48_9PEZI</name>
<feature type="region of interest" description="Disordered" evidence="1">
    <location>
        <begin position="1"/>
        <end position="42"/>
    </location>
</feature>
<dbReference type="Proteomes" id="UP001345827">
    <property type="component" value="Unassembled WGS sequence"/>
</dbReference>
<protein>
    <submittedName>
        <fullName evidence="2">Uncharacterized protein</fullName>
    </submittedName>
</protein>
<gene>
    <name evidence="2" type="ORF">LTR25_001712</name>
</gene>
<evidence type="ECO:0000313" key="3">
    <source>
        <dbReference type="Proteomes" id="UP001345827"/>
    </source>
</evidence>
<dbReference type="PANTHER" id="PTHR42085:SF2">
    <property type="entry name" value="F-BOX DOMAIN-CONTAINING PROTEIN"/>
    <property type="match status" value="1"/>
</dbReference>
<accession>A0AAV9QJ48</accession>
<dbReference type="PANTHER" id="PTHR42085">
    <property type="entry name" value="F-BOX DOMAIN-CONTAINING PROTEIN"/>
    <property type="match status" value="1"/>
</dbReference>
<evidence type="ECO:0000313" key="2">
    <source>
        <dbReference type="EMBL" id="KAK5544097.1"/>
    </source>
</evidence>
<reference evidence="2 3" key="1">
    <citation type="submission" date="2023-06" db="EMBL/GenBank/DDBJ databases">
        <title>Black Yeasts Isolated from many extreme environments.</title>
        <authorList>
            <person name="Coleine C."/>
            <person name="Stajich J.E."/>
            <person name="Selbmann L."/>
        </authorList>
    </citation>
    <scope>NUCLEOTIDE SEQUENCE [LARGE SCALE GENOMIC DNA]</scope>
    <source>
        <strain evidence="2 3">CCFEE 5887</strain>
    </source>
</reference>
<evidence type="ECO:0000256" key="1">
    <source>
        <dbReference type="SAM" id="MobiDB-lite"/>
    </source>
</evidence>
<comment type="caution">
    <text evidence="2">The sequence shown here is derived from an EMBL/GenBank/DDBJ whole genome shotgun (WGS) entry which is preliminary data.</text>
</comment>
<organism evidence="2 3">
    <name type="scientific">Vermiconidia calcicola</name>
    <dbReference type="NCBI Taxonomy" id="1690605"/>
    <lineage>
        <taxon>Eukaryota</taxon>
        <taxon>Fungi</taxon>
        <taxon>Dikarya</taxon>
        <taxon>Ascomycota</taxon>
        <taxon>Pezizomycotina</taxon>
        <taxon>Dothideomycetes</taxon>
        <taxon>Dothideomycetidae</taxon>
        <taxon>Mycosphaerellales</taxon>
        <taxon>Extremaceae</taxon>
        <taxon>Vermiconidia</taxon>
    </lineage>
</organism>
<dbReference type="InterPro" id="IPR038883">
    <property type="entry name" value="AN11006-like"/>
</dbReference>
<dbReference type="EMBL" id="JAXLQG010000002">
    <property type="protein sequence ID" value="KAK5544097.1"/>
    <property type="molecule type" value="Genomic_DNA"/>
</dbReference>
<proteinExistence type="predicted"/>
<feature type="compositionally biased region" description="Basic residues" evidence="1">
    <location>
        <begin position="1"/>
        <end position="10"/>
    </location>
</feature>
<keyword evidence="3" id="KW-1185">Reference proteome</keyword>